<sequence>MADYTGAGTAATAGAGAGMLPVTGGVDSIWFWIVMFVLVSAGFALLRLVPRRTHGDDT</sequence>
<protein>
    <recommendedName>
        <fullName evidence="4">LPXTG cell wall anchor domain-containing protein</fullName>
    </recommendedName>
</protein>
<keyword evidence="1" id="KW-1133">Transmembrane helix</keyword>
<keyword evidence="3" id="KW-1185">Reference proteome</keyword>
<evidence type="ECO:0000313" key="2">
    <source>
        <dbReference type="EMBL" id="MBN0043001.1"/>
    </source>
</evidence>
<accession>A0ABS2VIT6</accession>
<dbReference type="RefSeq" id="WP_205381206.1">
    <property type="nucleotide sequence ID" value="NZ_JAFFZS010000001.1"/>
</dbReference>
<gene>
    <name evidence="2" type="ORF">JS756_02490</name>
</gene>
<keyword evidence="1" id="KW-0812">Transmembrane</keyword>
<comment type="caution">
    <text evidence="2">The sequence shown here is derived from an EMBL/GenBank/DDBJ whole genome shotgun (WGS) entry which is preliminary data.</text>
</comment>
<evidence type="ECO:0008006" key="4">
    <source>
        <dbReference type="Google" id="ProtNLM"/>
    </source>
</evidence>
<feature type="transmembrane region" description="Helical" evidence="1">
    <location>
        <begin position="29"/>
        <end position="49"/>
    </location>
</feature>
<dbReference type="EMBL" id="JAFFZS010000001">
    <property type="protein sequence ID" value="MBN0043001.1"/>
    <property type="molecule type" value="Genomic_DNA"/>
</dbReference>
<evidence type="ECO:0000256" key="1">
    <source>
        <dbReference type="SAM" id="Phobius"/>
    </source>
</evidence>
<evidence type="ECO:0000313" key="3">
    <source>
        <dbReference type="Proteomes" id="UP000788262"/>
    </source>
</evidence>
<keyword evidence="1" id="KW-0472">Membrane</keyword>
<proteinExistence type="predicted"/>
<organism evidence="2 3">
    <name type="scientific">Streptomyces actuosus</name>
    <dbReference type="NCBI Taxonomy" id="1885"/>
    <lineage>
        <taxon>Bacteria</taxon>
        <taxon>Bacillati</taxon>
        <taxon>Actinomycetota</taxon>
        <taxon>Actinomycetes</taxon>
        <taxon>Kitasatosporales</taxon>
        <taxon>Streptomycetaceae</taxon>
        <taxon>Streptomyces</taxon>
    </lineage>
</organism>
<dbReference type="Proteomes" id="UP000788262">
    <property type="component" value="Unassembled WGS sequence"/>
</dbReference>
<reference evidence="2 3" key="1">
    <citation type="submission" date="2021-02" db="EMBL/GenBank/DDBJ databases">
        <title>Whole genome sequencing of Streptomyces actuosus VRA1.</title>
        <authorList>
            <person name="Sen G."/>
            <person name="Sen A."/>
        </authorList>
    </citation>
    <scope>NUCLEOTIDE SEQUENCE [LARGE SCALE GENOMIC DNA]</scope>
    <source>
        <strain evidence="2 3">VRA1</strain>
    </source>
</reference>
<name>A0ABS2VIT6_STRAS</name>